<protein>
    <submittedName>
        <fullName evidence="1">Uncharacterized protein</fullName>
    </submittedName>
</protein>
<dbReference type="EMBL" id="JACJTU010000010">
    <property type="protein sequence ID" value="MBD2734737.1"/>
    <property type="molecule type" value="Genomic_DNA"/>
</dbReference>
<name>A0ABR8K9D9_9NOSO</name>
<evidence type="ECO:0000313" key="2">
    <source>
        <dbReference type="Proteomes" id="UP000637383"/>
    </source>
</evidence>
<organism evidence="1 2">
    <name type="scientific">Nostoc paludosum FACHB-159</name>
    <dbReference type="NCBI Taxonomy" id="2692908"/>
    <lineage>
        <taxon>Bacteria</taxon>
        <taxon>Bacillati</taxon>
        <taxon>Cyanobacteriota</taxon>
        <taxon>Cyanophyceae</taxon>
        <taxon>Nostocales</taxon>
        <taxon>Nostocaceae</taxon>
        <taxon>Nostoc</taxon>
    </lineage>
</organism>
<comment type="caution">
    <text evidence="1">The sequence shown here is derived from an EMBL/GenBank/DDBJ whole genome shotgun (WGS) entry which is preliminary data.</text>
</comment>
<accession>A0ABR8K9D9</accession>
<dbReference type="Proteomes" id="UP000637383">
    <property type="component" value="Unassembled WGS sequence"/>
</dbReference>
<reference evidence="1 2" key="1">
    <citation type="journal article" date="2020" name="ISME J.">
        <title>Comparative genomics reveals insights into cyanobacterial evolution and habitat adaptation.</title>
        <authorList>
            <person name="Chen M.Y."/>
            <person name="Teng W.K."/>
            <person name="Zhao L."/>
            <person name="Hu C.X."/>
            <person name="Zhou Y.K."/>
            <person name="Han B.P."/>
            <person name="Song L.R."/>
            <person name="Shu W.S."/>
        </authorList>
    </citation>
    <scope>NUCLEOTIDE SEQUENCE [LARGE SCALE GENOMIC DNA]</scope>
    <source>
        <strain evidence="1 2">FACHB-159</strain>
    </source>
</reference>
<sequence length="85" mass="9467">MGHGAWGQGRIIKSSLLTQYGLNAPLPLTAFQCPMPNAPCPILRFLFKHFNISIYIDAKFSEVSQNPSSLLDCRSKLLWAKRCAS</sequence>
<gene>
    <name evidence="1" type="ORF">H6H03_12700</name>
</gene>
<keyword evidence="2" id="KW-1185">Reference proteome</keyword>
<proteinExistence type="predicted"/>
<evidence type="ECO:0000313" key="1">
    <source>
        <dbReference type="EMBL" id="MBD2734737.1"/>
    </source>
</evidence>
<dbReference type="RefSeq" id="WP_190955433.1">
    <property type="nucleotide sequence ID" value="NZ_JACJTU010000010.1"/>
</dbReference>